<dbReference type="Gene3D" id="2.70.98.70">
    <property type="match status" value="1"/>
</dbReference>
<evidence type="ECO:0000259" key="6">
    <source>
        <dbReference type="Pfam" id="PF16889"/>
    </source>
</evidence>
<feature type="domain" description="Heparinase II/III-like C-terminal" evidence="5">
    <location>
        <begin position="308"/>
        <end position="555"/>
    </location>
</feature>
<dbReference type="PANTHER" id="PTHR39210:SF1">
    <property type="entry name" value="HEPARIN-SULFATE LYASE"/>
    <property type="match status" value="1"/>
</dbReference>
<dbReference type="GO" id="GO:0016829">
    <property type="term" value="F:lyase activity"/>
    <property type="evidence" value="ECO:0007669"/>
    <property type="project" value="UniProtKB-KW"/>
</dbReference>
<evidence type="ECO:0000313" key="7">
    <source>
        <dbReference type="EMBL" id="RCL75639.1"/>
    </source>
</evidence>
<dbReference type="Proteomes" id="UP000252132">
    <property type="component" value="Unassembled WGS sequence"/>
</dbReference>
<organism evidence="7 8">
    <name type="scientific">PS1 clade bacterium</name>
    <dbReference type="NCBI Taxonomy" id="2175152"/>
    <lineage>
        <taxon>Bacteria</taxon>
        <taxon>Pseudomonadati</taxon>
        <taxon>Pseudomonadota</taxon>
        <taxon>Alphaproteobacteria</taxon>
        <taxon>PS1 clade</taxon>
    </lineage>
</organism>
<reference evidence="7 8" key="1">
    <citation type="journal article" date="2018" name="Microbiome">
        <title>Fine metagenomic profile of the Mediterranean stratified and mixed water columns revealed by assembly and recruitment.</title>
        <authorList>
            <person name="Haro-Moreno J.M."/>
            <person name="Lopez-Perez M."/>
            <person name="De La Torre J.R."/>
            <person name="Picazo A."/>
            <person name="Camacho A."/>
            <person name="Rodriguez-Valera F."/>
        </authorList>
    </citation>
    <scope>NUCLEOTIDE SEQUENCE [LARGE SCALE GENOMIC DNA]</scope>
    <source>
        <strain evidence="7">MED-G55</strain>
    </source>
</reference>
<proteinExistence type="predicted"/>
<name>A0A368DUZ6_9PROT</name>
<dbReference type="InterPro" id="IPR012480">
    <property type="entry name" value="Hepar_II_III_C"/>
</dbReference>
<evidence type="ECO:0008006" key="9">
    <source>
        <dbReference type="Google" id="ProtNLM"/>
    </source>
</evidence>
<dbReference type="GO" id="GO:0042597">
    <property type="term" value="C:periplasmic space"/>
    <property type="evidence" value="ECO:0007669"/>
    <property type="project" value="UniProtKB-SubCell"/>
</dbReference>
<evidence type="ECO:0000259" key="5">
    <source>
        <dbReference type="Pfam" id="PF07940"/>
    </source>
</evidence>
<accession>A0A368DUZ6</accession>
<evidence type="ECO:0000256" key="2">
    <source>
        <dbReference type="ARBA" id="ARBA00022729"/>
    </source>
</evidence>
<keyword evidence="4" id="KW-0456">Lyase</keyword>
<evidence type="ECO:0000256" key="4">
    <source>
        <dbReference type="ARBA" id="ARBA00023239"/>
    </source>
</evidence>
<evidence type="ECO:0000256" key="3">
    <source>
        <dbReference type="ARBA" id="ARBA00022764"/>
    </source>
</evidence>
<dbReference type="EMBL" id="QOQF01000030">
    <property type="protein sequence ID" value="RCL75639.1"/>
    <property type="molecule type" value="Genomic_DNA"/>
</dbReference>
<protein>
    <recommendedName>
        <fullName evidence="9">Heparin-sulfate lyase N-terminal domain-containing protein</fullName>
    </recommendedName>
</protein>
<gene>
    <name evidence="7" type="ORF">DBW69_06055</name>
</gene>
<sequence>MHYTDLIAAFILKVFWKLKRWLLIYLPNRPLLDGPYSEPGISYPASLSPGNPARGEAWLNGDYSLPGAIVHAPGNNPFYLRPPNEEWAMSLQSFDWLQHVIVLNTPKANTIAVQAILDWITYTSLSNRLAWKSEIVARRLMVWSQALPFLIPLMTTIDRAKVLASMGTQARYLEHMAESTLPGYARIVSASGLTYSAFAITGGGGRLQTGIRILCRELKKQILQDGGHISREPKLLAQILMDLTAIRHAMQQRQIEVPQDINTSCNLISSAIDFYCYPDGQFCVFNGSTQGEKPLIDAAKKLKQKKSKGFQYATSSGYQKLISGQSHIMMDVGKTPPASYSQQAHVAPLAFEFTHNAQRIFVNCGPNLVNGNEWREASRTPAAHNTLSFPSLSSNFFLKSEFSKKMLGTRLSAPNLKCVARRIEDPGGTWLEASHNLFAKLNGYSHHRRIYLMTDGYDFRGEDSLLPSGKTQTPSKFVIRFHLHPDINVSASSDGKSVLLAYKKGPGWIFLCSGTHLESMQVMESVYMGAHGYPVRSNQIVLTGMPDSNGAFINWGLKVAHDIEQK</sequence>
<comment type="caution">
    <text evidence="7">The sequence shown here is derived from an EMBL/GenBank/DDBJ whole genome shotgun (WGS) entry which is preliminary data.</text>
</comment>
<comment type="subcellular location">
    <subcellularLocation>
        <location evidence="1">Periplasm</location>
    </subcellularLocation>
</comment>
<evidence type="ECO:0000313" key="8">
    <source>
        <dbReference type="Proteomes" id="UP000252132"/>
    </source>
</evidence>
<evidence type="ECO:0000256" key="1">
    <source>
        <dbReference type="ARBA" id="ARBA00004418"/>
    </source>
</evidence>
<feature type="domain" description="Heparin-sulfate lyase N-terminal" evidence="6">
    <location>
        <begin position="125"/>
        <end position="295"/>
    </location>
</feature>
<dbReference type="Pfam" id="PF07940">
    <property type="entry name" value="Hepar_II_III_C"/>
    <property type="match status" value="1"/>
</dbReference>
<dbReference type="AlphaFoldDB" id="A0A368DUZ6"/>
<dbReference type="Gene3D" id="1.50.10.100">
    <property type="entry name" value="Chondroitin AC/alginate lyase"/>
    <property type="match status" value="1"/>
</dbReference>
<dbReference type="Pfam" id="PF16889">
    <property type="entry name" value="Hepar_II_III_N"/>
    <property type="match status" value="1"/>
</dbReference>
<dbReference type="InterPro" id="IPR031680">
    <property type="entry name" value="Hepar_II_III_N"/>
</dbReference>
<dbReference type="PANTHER" id="PTHR39210">
    <property type="entry name" value="HEPARIN-SULFATE LYASE"/>
    <property type="match status" value="1"/>
</dbReference>
<keyword evidence="2" id="KW-0732">Signal</keyword>
<dbReference type="InterPro" id="IPR008929">
    <property type="entry name" value="Chondroitin_lyas"/>
</dbReference>
<keyword evidence="3" id="KW-0574">Periplasm</keyword>